<name>A0A9P0W0M9_9ASCO</name>
<sequence>MGTLQYHYIVRCLSSRSSLLMQSSLLYEQCMHQHGKFFQFSASPMVHYHSGCTHKHSKPIFNQITLGVQNRAPSFIYFSSAHEKSCIIYIVEKESHSNAPTISPLWSLFFHFFQAFPHPEATPMASLPSPATPSISGPSFPTTFFLPPSPPNSATTSPNLALARLPSFLKFFFFFFIQFPP</sequence>
<keyword evidence="2" id="KW-1185">Reference proteome</keyword>
<dbReference type="EMBL" id="CAKXYY010000022">
    <property type="protein sequence ID" value="CAH2355195.1"/>
    <property type="molecule type" value="Genomic_DNA"/>
</dbReference>
<dbReference type="AlphaFoldDB" id="A0A9P0W0M9"/>
<evidence type="ECO:0000313" key="1">
    <source>
        <dbReference type="EMBL" id="CAH2355195.1"/>
    </source>
</evidence>
<organism evidence="1 2">
    <name type="scientific">[Candida] railenensis</name>
    <dbReference type="NCBI Taxonomy" id="45579"/>
    <lineage>
        <taxon>Eukaryota</taxon>
        <taxon>Fungi</taxon>
        <taxon>Dikarya</taxon>
        <taxon>Ascomycota</taxon>
        <taxon>Saccharomycotina</taxon>
        <taxon>Pichiomycetes</taxon>
        <taxon>Debaryomycetaceae</taxon>
        <taxon>Kurtzmaniella</taxon>
    </lineage>
</organism>
<comment type="caution">
    <text evidence="1">The sequence shown here is derived from an EMBL/GenBank/DDBJ whole genome shotgun (WGS) entry which is preliminary data.</text>
</comment>
<accession>A0A9P0W0M9</accession>
<dbReference type="Proteomes" id="UP000837801">
    <property type="component" value="Unassembled WGS sequence"/>
</dbReference>
<reference evidence="1" key="1">
    <citation type="submission" date="2022-03" db="EMBL/GenBank/DDBJ databases">
        <authorList>
            <person name="Legras J.-L."/>
            <person name="Devillers H."/>
            <person name="Grondin C."/>
        </authorList>
    </citation>
    <scope>NUCLEOTIDE SEQUENCE</scope>
    <source>
        <strain evidence="1">CLIB 1423</strain>
    </source>
</reference>
<gene>
    <name evidence="1" type="ORF">CLIB1423_22S01904</name>
</gene>
<evidence type="ECO:0000313" key="2">
    <source>
        <dbReference type="Proteomes" id="UP000837801"/>
    </source>
</evidence>
<proteinExistence type="predicted"/>
<protein>
    <submittedName>
        <fullName evidence="1">Uncharacterized protein</fullName>
    </submittedName>
</protein>